<sequence>MFEIGDVIVYSAHGLCRIDDICERTLAGETRTYYVMHPLGDDNLTISCPVDSDKVKILKTLERYEAEKVLLSFKEPGVEWIDDYRKRNAKYKEWINSADRMLIAKVINTLMRRDKELQANNKQLYEVDRRMLADIQQILFKELALTLGTTYEEILRETEEMIENHPAPTKTS</sequence>
<dbReference type="PANTHER" id="PTHR38447">
    <property type="entry name" value="TRANSCRIPTION FACTOR YDEB-RELATED"/>
    <property type="match status" value="1"/>
</dbReference>
<dbReference type="SUPFAM" id="SSF141259">
    <property type="entry name" value="CarD-like"/>
    <property type="match status" value="1"/>
</dbReference>
<keyword evidence="3" id="KW-1185">Reference proteome</keyword>
<name>A0A916QEU5_9BACL</name>
<evidence type="ECO:0000313" key="3">
    <source>
        <dbReference type="Proteomes" id="UP000654993"/>
    </source>
</evidence>
<proteinExistence type="predicted"/>
<dbReference type="PANTHER" id="PTHR38447:SF1">
    <property type="entry name" value="RNA POLYMERASE-BINDING TRANSCRIPTION FACTOR CARD"/>
    <property type="match status" value="1"/>
</dbReference>
<dbReference type="Gene3D" id="1.20.58.1290">
    <property type="entry name" value="CarD-like, C-terminal domain"/>
    <property type="match status" value="1"/>
</dbReference>
<dbReference type="GO" id="GO:0009303">
    <property type="term" value="P:rRNA transcription"/>
    <property type="evidence" value="ECO:0007669"/>
    <property type="project" value="TreeGrafter"/>
</dbReference>
<feature type="domain" description="CarD-like/TRCF RNAP-interacting" evidence="1">
    <location>
        <begin position="1"/>
        <end position="111"/>
    </location>
</feature>
<dbReference type="Proteomes" id="UP000654993">
    <property type="component" value="Unassembled WGS sequence"/>
</dbReference>
<dbReference type="InterPro" id="IPR036101">
    <property type="entry name" value="CarD-like/TRCF_RID_sf"/>
</dbReference>
<dbReference type="InterPro" id="IPR048792">
    <property type="entry name" value="CarD_C"/>
</dbReference>
<dbReference type="RefSeq" id="WP_200967647.1">
    <property type="nucleotide sequence ID" value="NZ_BMAQ01000047.1"/>
</dbReference>
<dbReference type="EMBL" id="BMAQ01000047">
    <property type="protein sequence ID" value="GFR39452.1"/>
    <property type="molecule type" value="Genomic_DNA"/>
</dbReference>
<dbReference type="InterPro" id="IPR003711">
    <property type="entry name" value="CarD-like/TRCF_RID"/>
</dbReference>
<dbReference type="InterPro" id="IPR052531">
    <property type="entry name" value="CarD-like_regulator"/>
</dbReference>
<evidence type="ECO:0000259" key="1">
    <source>
        <dbReference type="SMART" id="SM01058"/>
    </source>
</evidence>
<reference evidence="2" key="1">
    <citation type="submission" date="2020-08" db="EMBL/GenBank/DDBJ databases">
        <authorList>
            <person name="Uke A."/>
            <person name="Chhe C."/>
            <person name="Baramee S."/>
            <person name="Kosugi A."/>
        </authorList>
    </citation>
    <scope>NUCLEOTIDE SEQUENCE</scope>
    <source>
        <strain evidence="2">DA-C8</strain>
    </source>
</reference>
<comment type="caution">
    <text evidence="2">The sequence shown here is derived from an EMBL/GenBank/DDBJ whole genome shotgun (WGS) entry which is preliminary data.</text>
</comment>
<dbReference type="Gene3D" id="2.40.10.170">
    <property type="match status" value="1"/>
</dbReference>
<reference evidence="2" key="2">
    <citation type="journal article" date="2021" name="Data Brief">
        <title>Draft genome sequence data of the facultative, thermophilic, xylanolytic bacterium Paenibacillus sp. strain DA-C8.</title>
        <authorList>
            <person name="Chhe C."/>
            <person name="Uke A."/>
            <person name="Baramee S."/>
            <person name="Ungkulpasvich U."/>
            <person name="Tachaapaikoon C."/>
            <person name="Pason P."/>
            <person name="Waeonukul R."/>
            <person name="Ratanakhanokchai K."/>
            <person name="Kosugi A."/>
        </authorList>
    </citation>
    <scope>NUCLEOTIDE SEQUENCE</scope>
    <source>
        <strain evidence="2">DA-C8</strain>
    </source>
</reference>
<dbReference type="SMART" id="SM01058">
    <property type="entry name" value="CarD_TRCF"/>
    <property type="match status" value="1"/>
</dbReference>
<dbReference type="AlphaFoldDB" id="A0A916QEU5"/>
<dbReference type="InterPro" id="IPR042215">
    <property type="entry name" value="CarD-like_C"/>
</dbReference>
<accession>A0A916QEU5</accession>
<evidence type="ECO:0000313" key="2">
    <source>
        <dbReference type="EMBL" id="GFR39452.1"/>
    </source>
</evidence>
<dbReference type="Pfam" id="PF02559">
    <property type="entry name" value="CarD_TRCF_RID"/>
    <property type="match status" value="1"/>
</dbReference>
<organism evidence="2 3">
    <name type="scientific">Insulibacter thermoxylanivorax</name>
    <dbReference type="NCBI Taxonomy" id="2749268"/>
    <lineage>
        <taxon>Bacteria</taxon>
        <taxon>Bacillati</taxon>
        <taxon>Bacillota</taxon>
        <taxon>Bacilli</taxon>
        <taxon>Bacillales</taxon>
        <taxon>Paenibacillaceae</taxon>
        <taxon>Insulibacter</taxon>
    </lineage>
</organism>
<dbReference type="Pfam" id="PF21095">
    <property type="entry name" value="CarD_C"/>
    <property type="match status" value="1"/>
</dbReference>
<protein>
    <recommendedName>
        <fullName evidence="1">CarD-like/TRCF RNAP-interacting domain-containing protein</fullName>
    </recommendedName>
</protein>
<gene>
    <name evidence="2" type="ORF">PRECH8_27480</name>
</gene>